<feature type="transmembrane region" description="Helical" evidence="8">
    <location>
        <begin position="191"/>
        <end position="213"/>
    </location>
</feature>
<dbReference type="InterPro" id="IPR037294">
    <property type="entry name" value="ABC_BtuC-like"/>
</dbReference>
<feature type="transmembrane region" description="Helical" evidence="8">
    <location>
        <begin position="310"/>
        <end position="327"/>
    </location>
</feature>
<feature type="transmembrane region" description="Helical" evidence="8">
    <location>
        <begin position="64"/>
        <end position="82"/>
    </location>
</feature>
<keyword evidence="7 8" id="KW-0472">Membrane</keyword>
<dbReference type="FunFam" id="1.10.3470.10:FF:000001">
    <property type="entry name" value="Vitamin B12 ABC transporter permease BtuC"/>
    <property type="match status" value="1"/>
</dbReference>
<feature type="transmembrane region" description="Helical" evidence="8">
    <location>
        <begin position="277"/>
        <end position="298"/>
    </location>
</feature>
<evidence type="ECO:0000313" key="9">
    <source>
        <dbReference type="EMBL" id="GGF63572.1"/>
    </source>
</evidence>
<dbReference type="SUPFAM" id="SSF81345">
    <property type="entry name" value="ABC transporter involved in vitamin B12 uptake, BtuC"/>
    <property type="match status" value="1"/>
</dbReference>
<protein>
    <submittedName>
        <fullName evidence="9">Siderophore transport system permease protein YfhA</fullName>
    </submittedName>
</protein>
<evidence type="ECO:0000256" key="8">
    <source>
        <dbReference type="SAM" id="Phobius"/>
    </source>
</evidence>
<evidence type="ECO:0000256" key="1">
    <source>
        <dbReference type="ARBA" id="ARBA00004651"/>
    </source>
</evidence>
<keyword evidence="6 8" id="KW-1133">Transmembrane helix</keyword>
<evidence type="ECO:0000256" key="5">
    <source>
        <dbReference type="ARBA" id="ARBA00022692"/>
    </source>
</evidence>
<evidence type="ECO:0000256" key="2">
    <source>
        <dbReference type="ARBA" id="ARBA00007935"/>
    </source>
</evidence>
<dbReference type="Gene3D" id="1.10.3470.10">
    <property type="entry name" value="ABC transporter involved in vitamin B12 uptake, BtuC"/>
    <property type="match status" value="1"/>
</dbReference>
<name>A0A917F9W4_9BACL</name>
<proteinExistence type="inferred from homology"/>
<sequence>MLKHRNYKSMMLLVLLFLLMILLSLICLSIGSVWIPLKEVVLSLVGHNEESSDLILMQLRMPRILAAVLIGAALAVAGALLQGVIRNPLASPDLLGVTGGASAAVVAFMTLFTGYSVHWVPVIAIAGAFAAVLLNYSLAWKQGISPFRLVLVGLGISTAAGALTMFLLISGPSHLAAQVLNWMTGSVYGTNWTYIGLLWPWVVAIIPLSMLYARELNIQALGEETAQGLGSRLQLSRLMLLIYCVVLAGAAVGVAGTISFIGLLAPHIARRLAGHSYTFLIPVSAVVGAIILLLADLAGRMLFQPLDIPAGVFTAGIGAPFFMYLLFKRKGMGGAS</sequence>
<feature type="transmembrane region" description="Helical" evidence="8">
    <location>
        <begin position="149"/>
        <end position="171"/>
    </location>
</feature>
<accession>A0A917F9W4</accession>
<organism evidence="9 10">
    <name type="scientific">Paenibacillus albidus</name>
    <dbReference type="NCBI Taxonomy" id="2041023"/>
    <lineage>
        <taxon>Bacteria</taxon>
        <taxon>Bacillati</taxon>
        <taxon>Bacillota</taxon>
        <taxon>Bacilli</taxon>
        <taxon>Bacillales</taxon>
        <taxon>Paenibacillaceae</taxon>
        <taxon>Paenibacillus</taxon>
    </lineage>
</organism>
<feature type="transmembrane region" description="Helical" evidence="8">
    <location>
        <begin position="240"/>
        <end position="265"/>
    </location>
</feature>
<dbReference type="RefSeq" id="WP_189022094.1">
    <property type="nucleotide sequence ID" value="NZ_BMKR01000002.1"/>
</dbReference>
<dbReference type="Pfam" id="PF01032">
    <property type="entry name" value="FecCD"/>
    <property type="match status" value="1"/>
</dbReference>
<keyword evidence="4" id="KW-1003">Cell membrane</keyword>
<comment type="similarity">
    <text evidence="2">Belongs to the binding-protein-dependent transport system permease family. FecCD subfamily.</text>
</comment>
<dbReference type="EMBL" id="BMKR01000002">
    <property type="protein sequence ID" value="GGF63572.1"/>
    <property type="molecule type" value="Genomic_DNA"/>
</dbReference>
<keyword evidence="3" id="KW-0813">Transport</keyword>
<feature type="transmembrane region" description="Helical" evidence="8">
    <location>
        <begin position="118"/>
        <end position="137"/>
    </location>
</feature>
<evidence type="ECO:0000256" key="4">
    <source>
        <dbReference type="ARBA" id="ARBA00022475"/>
    </source>
</evidence>
<dbReference type="GO" id="GO:0033214">
    <property type="term" value="P:siderophore-iron import into cell"/>
    <property type="evidence" value="ECO:0007669"/>
    <property type="project" value="TreeGrafter"/>
</dbReference>
<comment type="caution">
    <text evidence="9">The sequence shown here is derived from an EMBL/GenBank/DDBJ whole genome shotgun (WGS) entry which is preliminary data.</text>
</comment>
<gene>
    <name evidence="9" type="primary">yfhA</name>
    <name evidence="9" type="ORF">GCM10010912_05820</name>
</gene>
<reference evidence="9" key="1">
    <citation type="journal article" date="2014" name="Int. J. Syst. Evol. Microbiol.">
        <title>Complete genome sequence of Corynebacterium casei LMG S-19264T (=DSM 44701T), isolated from a smear-ripened cheese.</title>
        <authorList>
            <consortium name="US DOE Joint Genome Institute (JGI-PGF)"/>
            <person name="Walter F."/>
            <person name="Albersmeier A."/>
            <person name="Kalinowski J."/>
            <person name="Ruckert C."/>
        </authorList>
    </citation>
    <scope>NUCLEOTIDE SEQUENCE</scope>
    <source>
        <strain evidence="9">CGMCC 1.16134</strain>
    </source>
</reference>
<evidence type="ECO:0000256" key="7">
    <source>
        <dbReference type="ARBA" id="ARBA00023136"/>
    </source>
</evidence>
<feature type="transmembrane region" description="Helical" evidence="8">
    <location>
        <begin position="94"/>
        <end position="112"/>
    </location>
</feature>
<dbReference type="CDD" id="cd06550">
    <property type="entry name" value="TM_ABC_iron-siderophores_like"/>
    <property type="match status" value="1"/>
</dbReference>
<reference evidence="9" key="2">
    <citation type="submission" date="2020-09" db="EMBL/GenBank/DDBJ databases">
        <authorList>
            <person name="Sun Q."/>
            <person name="Zhou Y."/>
        </authorList>
    </citation>
    <scope>NUCLEOTIDE SEQUENCE</scope>
    <source>
        <strain evidence="9">CGMCC 1.16134</strain>
    </source>
</reference>
<dbReference type="AlphaFoldDB" id="A0A917F9W4"/>
<comment type="subcellular location">
    <subcellularLocation>
        <location evidence="1">Cell membrane</location>
        <topology evidence="1">Multi-pass membrane protein</topology>
    </subcellularLocation>
</comment>
<evidence type="ECO:0000256" key="3">
    <source>
        <dbReference type="ARBA" id="ARBA00022448"/>
    </source>
</evidence>
<dbReference type="Proteomes" id="UP000637643">
    <property type="component" value="Unassembled WGS sequence"/>
</dbReference>
<keyword evidence="10" id="KW-1185">Reference proteome</keyword>
<keyword evidence="5 8" id="KW-0812">Transmembrane</keyword>
<dbReference type="InterPro" id="IPR000522">
    <property type="entry name" value="ABC_transptr_permease_BtuC"/>
</dbReference>
<dbReference type="GO" id="GO:0022857">
    <property type="term" value="F:transmembrane transporter activity"/>
    <property type="evidence" value="ECO:0007669"/>
    <property type="project" value="InterPro"/>
</dbReference>
<dbReference type="GO" id="GO:0005886">
    <property type="term" value="C:plasma membrane"/>
    <property type="evidence" value="ECO:0007669"/>
    <property type="project" value="UniProtKB-SubCell"/>
</dbReference>
<evidence type="ECO:0000313" key="10">
    <source>
        <dbReference type="Proteomes" id="UP000637643"/>
    </source>
</evidence>
<dbReference type="PANTHER" id="PTHR30472">
    <property type="entry name" value="FERRIC ENTEROBACTIN TRANSPORT SYSTEM PERMEASE PROTEIN"/>
    <property type="match status" value="1"/>
</dbReference>
<evidence type="ECO:0000256" key="6">
    <source>
        <dbReference type="ARBA" id="ARBA00022989"/>
    </source>
</evidence>
<dbReference type="PANTHER" id="PTHR30472:SF24">
    <property type="entry name" value="FERRIC ENTEROBACTIN TRANSPORT SYSTEM PERMEASE PROTEIN FEPG"/>
    <property type="match status" value="1"/>
</dbReference>